<protein>
    <submittedName>
        <fullName evidence="4">ParB-like nuclease</fullName>
    </submittedName>
</protein>
<dbReference type="Gene3D" id="2.60.40.10">
    <property type="entry name" value="Immunoglobulins"/>
    <property type="match status" value="1"/>
</dbReference>
<dbReference type="Pfam" id="PF18981">
    <property type="entry name" value="InlK_D3"/>
    <property type="match status" value="1"/>
</dbReference>
<feature type="region of interest" description="Disordered" evidence="1">
    <location>
        <begin position="517"/>
        <end position="558"/>
    </location>
</feature>
<sequence length="602" mass="66221">MKKTLGLLWGIILIFTLSFISLTSVNAAETTTSVRYDVPIQSIHPTQADLGKVQMAYKLTTYINENGQLTEDYFADFNDDNGYKKGKYLSPDGTEKLQDKAKYKTADLRDTLQAVVDPDVSTPAVTVVIGPDQQYYAIDGHHGANSYLLTKAITGSGSDKVNITVVGDYSDLSGAAFWQKMAANNQYYPKAFNLQTHRYQTIDPERLPKQMGSEQFINDPFRSLNYFMRKSVIDKDAISVPFAEFYWGEFLTETKAFDDLDFKDLASYQTALDRANEILAKLIDGDEALQQLFKQTITDQYGIQASQLGLMNKFEPDKIADQKDKLATAWAMVAQQPILQASNTSILDTPPPAEPEKPVITVEKQTIHYLLNEKPAEKDFLQAIGAKAEGAAIQTDLQTVDFSKAATYKVKLEAIDAQGNAADSVPITLVVDSRQPVLTLDNPSLTWKQGKRLTEQALLAAIGIHGENIDHIETDFATSIDPDKAGVQHLQIEAFSETGEHTAKVADIRIEQVNQQVPTVPEKNDHHTDPTVQDPTDEAPSQDDVAGGNSNSPVAKLPATGDKADGAALLGLAFLAAGIYLRGKSRCNRIVVYDKIASHYFA</sequence>
<dbReference type="InterPro" id="IPR036086">
    <property type="entry name" value="ParB/Sulfiredoxin_sf"/>
</dbReference>
<evidence type="ECO:0000313" key="5">
    <source>
        <dbReference type="Proteomes" id="UP000254879"/>
    </source>
</evidence>
<reference evidence="4 5" key="1">
    <citation type="submission" date="2018-06" db="EMBL/GenBank/DDBJ databases">
        <authorList>
            <consortium name="Pathogen Informatics"/>
            <person name="Doyle S."/>
        </authorList>
    </citation>
    <scope>NUCLEOTIDE SEQUENCE [LARGE SCALE GENOMIC DNA]</scope>
    <source>
        <strain evidence="5">NCTC 10815</strain>
    </source>
</reference>
<dbReference type="InterPro" id="IPR013783">
    <property type="entry name" value="Ig-like_fold"/>
</dbReference>
<dbReference type="Gene3D" id="3.90.1530.10">
    <property type="entry name" value="Conserved hypothetical protein from pyrococcus furiosus pfu- 392566-001, ParB domain"/>
    <property type="match status" value="1"/>
</dbReference>
<dbReference type="RefSeq" id="WP_115345940.1">
    <property type="nucleotide sequence ID" value="NZ_UGPG01000001.1"/>
</dbReference>
<evidence type="ECO:0000256" key="2">
    <source>
        <dbReference type="SAM" id="SignalP"/>
    </source>
</evidence>
<dbReference type="InterPro" id="IPR014956">
    <property type="entry name" value="ParBc_2"/>
</dbReference>
<dbReference type="AlphaFoldDB" id="A0A378MDA7"/>
<proteinExistence type="predicted"/>
<name>A0A378MDA7_LISGR</name>
<feature type="domain" description="Internalin I Ig-like" evidence="3">
    <location>
        <begin position="358"/>
        <end position="431"/>
    </location>
</feature>
<accession>A0A378MDA7</accession>
<keyword evidence="2" id="KW-0732">Signal</keyword>
<dbReference type="Proteomes" id="UP000254879">
    <property type="component" value="Unassembled WGS sequence"/>
</dbReference>
<feature type="chain" id="PRO_5016697187" evidence="2">
    <location>
        <begin position="28"/>
        <end position="602"/>
    </location>
</feature>
<evidence type="ECO:0000313" key="4">
    <source>
        <dbReference type="EMBL" id="STY44337.1"/>
    </source>
</evidence>
<dbReference type="Gene3D" id="1.10.8.10">
    <property type="entry name" value="DNA helicase RuvA subunit, C-terminal domain"/>
    <property type="match status" value="1"/>
</dbReference>
<dbReference type="Pfam" id="PF08857">
    <property type="entry name" value="ParBc_2"/>
    <property type="match status" value="1"/>
</dbReference>
<dbReference type="NCBIfam" id="NF033932">
    <property type="entry name" value="LapB_rpt_80"/>
    <property type="match status" value="1"/>
</dbReference>
<dbReference type="NCBIfam" id="TIGR01167">
    <property type="entry name" value="LPXTG_anchor"/>
    <property type="match status" value="1"/>
</dbReference>
<organism evidence="4 5">
    <name type="scientific">Listeria grayi</name>
    <name type="common">Listeria murrayi</name>
    <dbReference type="NCBI Taxonomy" id="1641"/>
    <lineage>
        <taxon>Bacteria</taxon>
        <taxon>Bacillati</taxon>
        <taxon>Bacillota</taxon>
        <taxon>Bacilli</taxon>
        <taxon>Bacillales</taxon>
        <taxon>Listeriaceae</taxon>
        <taxon>Listeria</taxon>
    </lineage>
</organism>
<feature type="signal peptide" evidence="2">
    <location>
        <begin position="1"/>
        <end position="27"/>
    </location>
</feature>
<dbReference type="InterPro" id="IPR044056">
    <property type="entry name" value="InlI_Ig-like"/>
</dbReference>
<dbReference type="SUPFAM" id="SSF110849">
    <property type="entry name" value="ParB/Sulfiredoxin"/>
    <property type="match status" value="1"/>
</dbReference>
<dbReference type="EMBL" id="UGPG01000001">
    <property type="protein sequence ID" value="STY44337.1"/>
    <property type="molecule type" value="Genomic_DNA"/>
</dbReference>
<evidence type="ECO:0000256" key="1">
    <source>
        <dbReference type="SAM" id="MobiDB-lite"/>
    </source>
</evidence>
<evidence type="ECO:0000259" key="3">
    <source>
        <dbReference type="Pfam" id="PF18981"/>
    </source>
</evidence>
<dbReference type="CDD" id="cd16390">
    <property type="entry name" value="ParB_N_Srx_like"/>
    <property type="match status" value="1"/>
</dbReference>
<gene>
    <name evidence="4" type="ORF">NCTC10815_01678</name>
</gene>